<accession>A0ABW8MUH1</accession>
<keyword evidence="3 6" id="KW-0812">Transmembrane</keyword>
<comment type="subcellular location">
    <subcellularLocation>
        <location evidence="1">Cell membrane</location>
        <topology evidence="1">Multi-pass membrane protein</topology>
    </subcellularLocation>
</comment>
<evidence type="ECO:0000256" key="4">
    <source>
        <dbReference type="ARBA" id="ARBA00022989"/>
    </source>
</evidence>
<dbReference type="Pfam" id="PF01810">
    <property type="entry name" value="LysE"/>
    <property type="match status" value="1"/>
</dbReference>
<evidence type="ECO:0000256" key="6">
    <source>
        <dbReference type="SAM" id="Phobius"/>
    </source>
</evidence>
<dbReference type="InterPro" id="IPR001123">
    <property type="entry name" value="LeuE-type"/>
</dbReference>
<evidence type="ECO:0000256" key="3">
    <source>
        <dbReference type="ARBA" id="ARBA00022692"/>
    </source>
</evidence>
<keyword evidence="5 6" id="KW-0472">Membrane</keyword>
<comment type="caution">
    <text evidence="7">The sequence shown here is derived from an EMBL/GenBank/DDBJ whole genome shotgun (WGS) entry which is preliminary data.</text>
</comment>
<keyword evidence="2" id="KW-1003">Cell membrane</keyword>
<dbReference type="Proteomes" id="UP001620514">
    <property type="component" value="Unassembled WGS sequence"/>
</dbReference>
<evidence type="ECO:0000256" key="5">
    <source>
        <dbReference type="ARBA" id="ARBA00023136"/>
    </source>
</evidence>
<reference evidence="7 8" key="1">
    <citation type="submission" date="2024-11" db="EMBL/GenBank/DDBJ databases">
        <title>Using genomics to understand microbial adaptation to soil warming.</title>
        <authorList>
            <person name="Deangelis K.M. PhD."/>
        </authorList>
    </citation>
    <scope>NUCLEOTIDE SEQUENCE [LARGE SCALE GENOMIC DNA]</scope>
    <source>
        <strain evidence="7 8">GAS97</strain>
    </source>
</reference>
<evidence type="ECO:0000313" key="8">
    <source>
        <dbReference type="Proteomes" id="UP001620514"/>
    </source>
</evidence>
<dbReference type="RefSeq" id="WP_404612941.1">
    <property type="nucleotide sequence ID" value="NZ_JBIYDN010000034.1"/>
</dbReference>
<evidence type="ECO:0000256" key="2">
    <source>
        <dbReference type="ARBA" id="ARBA00022475"/>
    </source>
</evidence>
<gene>
    <name evidence="7" type="ORF">ABH943_007402</name>
</gene>
<protein>
    <submittedName>
        <fullName evidence="7">Threonine/homoserine/homoserine lactone efflux protein</fullName>
    </submittedName>
</protein>
<dbReference type="EMBL" id="JBIYDN010000034">
    <property type="protein sequence ID" value="MFK4447366.1"/>
    <property type="molecule type" value="Genomic_DNA"/>
</dbReference>
<feature type="transmembrane region" description="Helical" evidence="6">
    <location>
        <begin position="37"/>
        <end position="62"/>
    </location>
</feature>
<evidence type="ECO:0000256" key="1">
    <source>
        <dbReference type="ARBA" id="ARBA00004651"/>
    </source>
</evidence>
<organism evidence="7 8">
    <name type="scientific">Caballeronia udeis</name>
    <dbReference type="NCBI Taxonomy" id="1232866"/>
    <lineage>
        <taxon>Bacteria</taxon>
        <taxon>Pseudomonadati</taxon>
        <taxon>Pseudomonadota</taxon>
        <taxon>Betaproteobacteria</taxon>
        <taxon>Burkholderiales</taxon>
        <taxon>Burkholderiaceae</taxon>
        <taxon>Caballeronia</taxon>
    </lineage>
</organism>
<feature type="transmembrane region" description="Helical" evidence="6">
    <location>
        <begin position="6"/>
        <end position="25"/>
    </location>
</feature>
<keyword evidence="8" id="KW-1185">Reference proteome</keyword>
<keyword evidence="4 6" id="KW-1133">Transmembrane helix</keyword>
<feature type="transmembrane region" description="Helical" evidence="6">
    <location>
        <begin position="108"/>
        <end position="132"/>
    </location>
</feature>
<dbReference type="PANTHER" id="PTHR30086">
    <property type="entry name" value="ARGININE EXPORTER PROTEIN ARGO"/>
    <property type="match status" value="1"/>
</dbReference>
<feature type="transmembrane region" description="Helical" evidence="6">
    <location>
        <begin position="144"/>
        <end position="168"/>
    </location>
</feature>
<feature type="transmembrane region" description="Helical" evidence="6">
    <location>
        <begin position="68"/>
        <end position="88"/>
    </location>
</feature>
<dbReference type="PANTHER" id="PTHR30086:SF20">
    <property type="entry name" value="ARGININE EXPORTER PROTEIN ARGO-RELATED"/>
    <property type="match status" value="1"/>
</dbReference>
<evidence type="ECO:0000313" key="7">
    <source>
        <dbReference type="EMBL" id="MFK4447366.1"/>
    </source>
</evidence>
<proteinExistence type="predicted"/>
<feature type="transmembrane region" description="Helical" evidence="6">
    <location>
        <begin position="189"/>
        <end position="208"/>
    </location>
</feature>
<name>A0ABW8MUH1_9BURK</name>
<sequence length="211" mass="21767">MLFLKAMLIGLCIAAPVGPIGMLCIQRSLSLGFRSGIATGLGAASADAFYGLLGALGFAGLVTAFPKGALTLQIAGGCFLVYLALTIVRGQSASRTSETDASPTGRYFLSTFLLTLSNPLTVLSFVAIFAAVGAAPTRTVGFGYFIPMVMVTGVFLGSLLWWLCLSGFTSALRTRVSMSMTRGIAKVSSLAISAIGIVQIVSGGYRLITGS</sequence>